<gene>
    <name evidence="5" type="ORF">COB67_11955</name>
</gene>
<dbReference type="GO" id="GO:0012505">
    <property type="term" value="C:endomembrane system"/>
    <property type="evidence" value="ECO:0007669"/>
    <property type="project" value="UniProtKB-SubCell"/>
</dbReference>
<feature type="transmembrane region" description="Helical" evidence="3">
    <location>
        <begin position="94"/>
        <end position="115"/>
    </location>
</feature>
<organism evidence="5 6">
    <name type="scientific">SAR324 cluster bacterium</name>
    <dbReference type="NCBI Taxonomy" id="2024889"/>
    <lineage>
        <taxon>Bacteria</taxon>
        <taxon>Deltaproteobacteria</taxon>
        <taxon>SAR324 cluster</taxon>
    </lineage>
</organism>
<dbReference type="Proteomes" id="UP000218113">
    <property type="component" value="Unassembled WGS sequence"/>
</dbReference>
<comment type="caution">
    <text evidence="5">The sequence shown here is derived from an EMBL/GenBank/DDBJ whole genome shotgun (WGS) entry which is preliminary data.</text>
</comment>
<dbReference type="GO" id="GO:0016020">
    <property type="term" value="C:membrane"/>
    <property type="evidence" value="ECO:0007669"/>
    <property type="project" value="UniProtKB-SubCell"/>
</dbReference>
<dbReference type="GO" id="GO:0042773">
    <property type="term" value="P:ATP synthesis coupled electron transport"/>
    <property type="evidence" value="ECO:0007669"/>
    <property type="project" value="InterPro"/>
</dbReference>
<evidence type="ECO:0000259" key="4">
    <source>
        <dbReference type="Pfam" id="PF00361"/>
    </source>
</evidence>
<dbReference type="GO" id="GO:0015990">
    <property type="term" value="P:electron transport coupled proton transport"/>
    <property type="evidence" value="ECO:0007669"/>
    <property type="project" value="TreeGrafter"/>
</dbReference>
<feature type="domain" description="NADH:quinone oxidoreductase/Mrp antiporter transmembrane" evidence="4">
    <location>
        <begin position="1"/>
        <end position="180"/>
    </location>
</feature>
<dbReference type="GO" id="GO:0008137">
    <property type="term" value="F:NADH dehydrogenase (ubiquinone) activity"/>
    <property type="evidence" value="ECO:0007669"/>
    <property type="project" value="InterPro"/>
</dbReference>
<feature type="transmembrane region" description="Helical" evidence="3">
    <location>
        <begin position="34"/>
        <end position="54"/>
    </location>
</feature>
<dbReference type="PANTHER" id="PTHR43507:SF1">
    <property type="entry name" value="NADH-UBIQUINONE OXIDOREDUCTASE CHAIN 4"/>
    <property type="match status" value="1"/>
</dbReference>
<protein>
    <recommendedName>
        <fullName evidence="4">NADH:quinone oxidoreductase/Mrp antiporter transmembrane domain-containing protein</fullName>
    </recommendedName>
</protein>
<feature type="transmembrane region" description="Helical" evidence="3">
    <location>
        <begin position="127"/>
        <end position="148"/>
    </location>
</feature>
<evidence type="ECO:0000256" key="1">
    <source>
        <dbReference type="ARBA" id="ARBA00004127"/>
    </source>
</evidence>
<dbReference type="InterPro" id="IPR001750">
    <property type="entry name" value="ND/Mrp_TM"/>
</dbReference>
<dbReference type="PANTHER" id="PTHR43507">
    <property type="entry name" value="NADH-UBIQUINONE OXIDOREDUCTASE CHAIN 4"/>
    <property type="match status" value="1"/>
</dbReference>
<feature type="transmembrane region" description="Helical" evidence="3">
    <location>
        <begin position="66"/>
        <end position="88"/>
    </location>
</feature>
<evidence type="ECO:0000256" key="2">
    <source>
        <dbReference type="RuleBase" id="RU000320"/>
    </source>
</evidence>
<name>A0A2A4ST44_9DELT</name>
<accession>A0A2A4ST44</accession>
<dbReference type="GO" id="GO:0003954">
    <property type="term" value="F:NADH dehydrogenase activity"/>
    <property type="evidence" value="ECO:0007669"/>
    <property type="project" value="TreeGrafter"/>
</dbReference>
<dbReference type="GO" id="GO:0048039">
    <property type="term" value="F:ubiquinone binding"/>
    <property type="evidence" value="ECO:0007669"/>
    <property type="project" value="TreeGrafter"/>
</dbReference>
<feature type="transmembrane region" description="Helical" evidence="3">
    <location>
        <begin position="160"/>
        <end position="183"/>
    </location>
</feature>
<proteinExistence type="predicted"/>
<dbReference type="PRINTS" id="PR01437">
    <property type="entry name" value="NUOXDRDTASE4"/>
</dbReference>
<dbReference type="EMBL" id="NVSR01000128">
    <property type="protein sequence ID" value="PCI24065.1"/>
    <property type="molecule type" value="Genomic_DNA"/>
</dbReference>
<sequence length="189" mass="20405">MEAPTAGSVILAGILLKLGSYGFIRFSLPLFPEASLYFTPFILTLSVVGILYSSLTAIRQTDLKRIVAYTSVAHMNLVIIGIFSFNIIGLEGAVLQSLSHGFVSSALFLLIGVLYDRHHTKMIKYYSGLVHTMPVFSIIFLIFTMANIGLPGTSSFVGEFLLLLGAFKTSVVISFFGATGMVLGGCYSL</sequence>
<evidence type="ECO:0000313" key="6">
    <source>
        <dbReference type="Proteomes" id="UP000218113"/>
    </source>
</evidence>
<keyword evidence="3" id="KW-1133">Transmembrane helix</keyword>
<dbReference type="AlphaFoldDB" id="A0A2A4ST44"/>
<evidence type="ECO:0000313" key="5">
    <source>
        <dbReference type="EMBL" id="PCI24065.1"/>
    </source>
</evidence>
<evidence type="ECO:0000256" key="3">
    <source>
        <dbReference type="SAM" id="Phobius"/>
    </source>
</evidence>
<feature type="transmembrane region" description="Helical" evidence="3">
    <location>
        <begin position="7"/>
        <end position="28"/>
    </location>
</feature>
<keyword evidence="2 3" id="KW-0812">Transmembrane</keyword>
<comment type="subcellular location">
    <subcellularLocation>
        <location evidence="1">Endomembrane system</location>
        <topology evidence="1">Multi-pass membrane protein</topology>
    </subcellularLocation>
    <subcellularLocation>
        <location evidence="2">Membrane</location>
        <topology evidence="2">Multi-pass membrane protein</topology>
    </subcellularLocation>
</comment>
<reference evidence="6" key="1">
    <citation type="submission" date="2017-08" db="EMBL/GenBank/DDBJ databases">
        <title>A dynamic microbial community with high functional redundancy inhabits the cold, oxic subseafloor aquifer.</title>
        <authorList>
            <person name="Tully B.J."/>
            <person name="Wheat C.G."/>
            <person name="Glazer B.T."/>
            <person name="Huber J.A."/>
        </authorList>
    </citation>
    <scope>NUCLEOTIDE SEQUENCE [LARGE SCALE GENOMIC DNA]</scope>
</reference>
<dbReference type="Pfam" id="PF00361">
    <property type="entry name" value="Proton_antipo_M"/>
    <property type="match status" value="1"/>
</dbReference>
<keyword evidence="3" id="KW-0472">Membrane</keyword>
<dbReference type="InterPro" id="IPR003918">
    <property type="entry name" value="NADH_UbQ_OxRdtase"/>
</dbReference>